<organism evidence="1 2">
    <name type="scientific">Apiospora aurea</name>
    <dbReference type="NCBI Taxonomy" id="335848"/>
    <lineage>
        <taxon>Eukaryota</taxon>
        <taxon>Fungi</taxon>
        <taxon>Dikarya</taxon>
        <taxon>Ascomycota</taxon>
        <taxon>Pezizomycotina</taxon>
        <taxon>Sordariomycetes</taxon>
        <taxon>Xylariomycetidae</taxon>
        <taxon>Amphisphaeriales</taxon>
        <taxon>Apiosporaceae</taxon>
        <taxon>Apiospora</taxon>
    </lineage>
</organism>
<evidence type="ECO:0000313" key="1">
    <source>
        <dbReference type="EMBL" id="KAK7962964.1"/>
    </source>
</evidence>
<dbReference type="Proteomes" id="UP001391051">
    <property type="component" value="Unassembled WGS sequence"/>
</dbReference>
<dbReference type="GeneID" id="92073073"/>
<keyword evidence="2" id="KW-1185">Reference proteome</keyword>
<sequence>MDSTGGPTHAFENDKRLLFTTSLATCIEMAISGIYPPALPTSREKWNDRFMIHTSEDMAEENYAALLEEVKGAKARGLQDLEAHVAACDPATNALSSSEAQNSLKERLRELVGSDARIRWYPYQFDTTYDVSMPLSKSRNVIVQRQIEGDLETRERLEEKR</sequence>
<proteinExistence type="predicted"/>
<comment type="caution">
    <text evidence="1">The sequence shown here is derived from an EMBL/GenBank/DDBJ whole genome shotgun (WGS) entry which is preliminary data.</text>
</comment>
<reference evidence="1 2" key="1">
    <citation type="submission" date="2023-01" db="EMBL/GenBank/DDBJ databases">
        <title>Analysis of 21 Apiospora genomes using comparative genomics revels a genus with tremendous synthesis potential of carbohydrate active enzymes and secondary metabolites.</title>
        <authorList>
            <person name="Sorensen T."/>
        </authorList>
    </citation>
    <scope>NUCLEOTIDE SEQUENCE [LARGE SCALE GENOMIC DNA]</scope>
    <source>
        <strain evidence="1 2">CBS 24483</strain>
    </source>
</reference>
<gene>
    <name evidence="1" type="ORF">PG986_003789</name>
</gene>
<evidence type="ECO:0000313" key="2">
    <source>
        <dbReference type="Proteomes" id="UP001391051"/>
    </source>
</evidence>
<name>A0ABR1QSM3_9PEZI</name>
<accession>A0ABR1QSM3</accession>
<dbReference type="RefSeq" id="XP_066705075.1">
    <property type="nucleotide sequence ID" value="XM_066840011.1"/>
</dbReference>
<dbReference type="EMBL" id="JAQQWE010000002">
    <property type="protein sequence ID" value="KAK7962964.1"/>
    <property type="molecule type" value="Genomic_DNA"/>
</dbReference>
<protein>
    <submittedName>
        <fullName evidence="1">Uncharacterized protein</fullName>
    </submittedName>
</protein>